<sequence length="258" mass="29497">MIDSHCHLDFPVFDHDRDAVIARSQALGVRKMIIAGISRQYWSRLWNTVESNDSLYAALGLHPYFLIEHQSQDLQELRKYLTQYKDHPKLCAIGEIGLDFFLKNLDRTQQVYLFEQQLQFATEFNLPVIIHSRRANAQITASLKQAQLPRAGIIHAFSGSYEEAMEYIKLGFLLGFGGAATWPRATRLQNVLKRLPLEHIVLETDSPDMPPYWLLGSRNSPEHLPRICQHLADIIGISSSALANQTTNNLQQLFGWKN</sequence>
<dbReference type="GO" id="GO:0016787">
    <property type="term" value="F:hydrolase activity"/>
    <property type="evidence" value="ECO:0007669"/>
    <property type="project" value="UniProtKB-KW"/>
</dbReference>
<dbReference type="PANTHER" id="PTHR46124:SF3">
    <property type="entry name" value="HYDROLASE"/>
    <property type="match status" value="1"/>
</dbReference>
<dbReference type="InterPro" id="IPR001130">
    <property type="entry name" value="TatD-like"/>
</dbReference>
<dbReference type="PANTHER" id="PTHR46124">
    <property type="entry name" value="D-AMINOACYL-TRNA DEACYLASE"/>
    <property type="match status" value="1"/>
</dbReference>
<reference evidence="4 5" key="1">
    <citation type="submission" date="2023-12" db="EMBL/GenBank/DDBJ databases">
        <title>Denitrificimonas halotolerans sp. nov.,a novel species isolated from landfill leachate.</title>
        <authorList>
            <person name="Wang S."/>
        </authorList>
    </citation>
    <scope>NUCLEOTIDE SEQUENCE [LARGE SCALE GENOMIC DNA]</scope>
    <source>
        <strain evidence="4 5">JX-1</strain>
    </source>
</reference>
<evidence type="ECO:0000256" key="2">
    <source>
        <dbReference type="ARBA" id="ARBA00022723"/>
    </source>
</evidence>
<accession>A0ABU5GSC9</accession>
<dbReference type="Pfam" id="PF01026">
    <property type="entry name" value="TatD_DNase"/>
    <property type="match status" value="1"/>
</dbReference>
<dbReference type="Gene3D" id="3.20.20.140">
    <property type="entry name" value="Metal-dependent hydrolases"/>
    <property type="match status" value="1"/>
</dbReference>
<evidence type="ECO:0000313" key="5">
    <source>
        <dbReference type="Proteomes" id="UP001294570"/>
    </source>
</evidence>
<dbReference type="EMBL" id="JAXIVU010000012">
    <property type="protein sequence ID" value="MDY7219779.1"/>
    <property type="molecule type" value="Genomic_DNA"/>
</dbReference>
<dbReference type="NCBIfam" id="TIGR00010">
    <property type="entry name" value="YchF/TatD family DNA exonuclease"/>
    <property type="match status" value="1"/>
</dbReference>
<dbReference type="InterPro" id="IPR018228">
    <property type="entry name" value="DNase_TatD-rel_CS"/>
</dbReference>
<dbReference type="PIRSF" id="PIRSF005902">
    <property type="entry name" value="DNase_TatD"/>
    <property type="match status" value="1"/>
</dbReference>
<dbReference type="EC" id="3.1.-.-" evidence="4"/>
<comment type="similarity">
    <text evidence="1">Belongs to the metallo-dependent hydrolases superfamily. TatD-type hydrolase family.</text>
</comment>
<gene>
    <name evidence="4" type="ORF">TOI97_09430</name>
</gene>
<comment type="caution">
    <text evidence="4">The sequence shown here is derived from an EMBL/GenBank/DDBJ whole genome shotgun (WGS) entry which is preliminary data.</text>
</comment>
<dbReference type="PROSITE" id="PS01137">
    <property type="entry name" value="TATD_1"/>
    <property type="match status" value="1"/>
</dbReference>
<dbReference type="PROSITE" id="PS01091">
    <property type="entry name" value="TATD_3"/>
    <property type="match status" value="1"/>
</dbReference>
<organism evidence="4 5">
    <name type="scientific">Denitrificimonas halotolerans</name>
    <dbReference type="NCBI Taxonomy" id="3098930"/>
    <lineage>
        <taxon>Bacteria</taxon>
        <taxon>Pseudomonadati</taxon>
        <taxon>Pseudomonadota</taxon>
        <taxon>Gammaproteobacteria</taxon>
        <taxon>Pseudomonadales</taxon>
        <taxon>Pseudomonadaceae</taxon>
        <taxon>Denitrificimonas</taxon>
    </lineage>
</organism>
<keyword evidence="5" id="KW-1185">Reference proteome</keyword>
<dbReference type="RefSeq" id="WP_321553861.1">
    <property type="nucleotide sequence ID" value="NZ_JAXIVU010000012.1"/>
</dbReference>
<keyword evidence="3 4" id="KW-0378">Hydrolase</keyword>
<name>A0ABU5GSC9_9GAMM</name>
<protein>
    <submittedName>
        <fullName evidence="4">TatD family hydrolase</fullName>
        <ecNumber evidence="4">3.1.-.-</ecNumber>
    </submittedName>
</protein>
<evidence type="ECO:0000256" key="3">
    <source>
        <dbReference type="ARBA" id="ARBA00022801"/>
    </source>
</evidence>
<dbReference type="Proteomes" id="UP001294570">
    <property type="component" value="Unassembled WGS sequence"/>
</dbReference>
<dbReference type="InterPro" id="IPR015991">
    <property type="entry name" value="TatD/YcfH-like"/>
</dbReference>
<dbReference type="InterPro" id="IPR032466">
    <property type="entry name" value="Metal_Hydrolase"/>
</dbReference>
<evidence type="ECO:0000313" key="4">
    <source>
        <dbReference type="EMBL" id="MDY7219779.1"/>
    </source>
</evidence>
<dbReference type="SUPFAM" id="SSF51556">
    <property type="entry name" value="Metallo-dependent hydrolases"/>
    <property type="match status" value="1"/>
</dbReference>
<proteinExistence type="inferred from homology"/>
<evidence type="ECO:0000256" key="1">
    <source>
        <dbReference type="ARBA" id="ARBA00009275"/>
    </source>
</evidence>
<keyword evidence="2" id="KW-0479">Metal-binding</keyword>
<dbReference type="CDD" id="cd01310">
    <property type="entry name" value="TatD_DNAse"/>
    <property type="match status" value="1"/>
</dbReference>